<keyword evidence="2" id="KW-1185">Reference proteome</keyword>
<comment type="caution">
    <text evidence="1">The sequence shown here is derived from an EMBL/GenBank/DDBJ whole genome shotgun (WGS) entry which is preliminary data.</text>
</comment>
<sequence length="63" mass="7288">MADAQGSENQYIIGQEVSYKGKVCTVIAEYTRTICIEYIDFPFQEEEEFPYQREIVLKDEAAS</sequence>
<organism evidence="1 2">
    <name type="scientific">Salibacterium salarium</name>
    <dbReference type="NCBI Taxonomy" id="284579"/>
    <lineage>
        <taxon>Bacteria</taxon>
        <taxon>Bacillati</taxon>
        <taxon>Bacillota</taxon>
        <taxon>Bacilli</taxon>
        <taxon>Bacillales</taxon>
        <taxon>Bacillaceae</taxon>
    </lineage>
</organism>
<accession>A0A3R9QHP2</accession>
<gene>
    <name evidence="1" type="ORF">D7Z54_23900</name>
</gene>
<evidence type="ECO:0008006" key="3">
    <source>
        <dbReference type="Google" id="ProtNLM"/>
    </source>
</evidence>
<evidence type="ECO:0000313" key="1">
    <source>
        <dbReference type="EMBL" id="RSL30839.1"/>
    </source>
</evidence>
<name>A0A3R9QHP2_9BACI</name>
<dbReference type="OrthoDB" id="2970295at2"/>
<reference evidence="1 2" key="1">
    <citation type="submission" date="2018-10" db="EMBL/GenBank/DDBJ databases">
        <title>Draft genome sequence of Bacillus salarius IM0101, isolated from a hypersaline soil in Inner Mongolia, China.</title>
        <authorList>
            <person name="Yamprayoonswat W."/>
            <person name="Boonvisut S."/>
            <person name="Jumpathong W."/>
            <person name="Sittihan S."/>
            <person name="Ruangsuj P."/>
            <person name="Wanthongcharoen S."/>
            <person name="Thongpramul N."/>
            <person name="Pimmason S."/>
            <person name="Yu B."/>
            <person name="Yasawong M."/>
        </authorList>
    </citation>
    <scope>NUCLEOTIDE SEQUENCE [LARGE SCALE GENOMIC DNA]</scope>
    <source>
        <strain evidence="1 2">IM0101</strain>
    </source>
</reference>
<dbReference type="EMBL" id="RBVX01000031">
    <property type="protein sequence ID" value="RSL30839.1"/>
    <property type="molecule type" value="Genomic_DNA"/>
</dbReference>
<dbReference type="RefSeq" id="WP_125559814.1">
    <property type="nucleotide sequence ID" value="NZ_RBVX01000031.1"/>
</dbReference>
<protein>
    <recommendedName>
        <fullName evidence="3">DUF2187 domain-containing protein</fullName>
    </recommendedName>
</protein>
<dbReference type="AlphaFoldDB" id="A0A3R9QHP2"/>
<dbReference type="Proteomes" id="UP000275076">
    <property type="component" value="Unassembled WGS sequence"/>
</dbReference>
<proteinExistence type="predicted"/>
<evidence type="ECO:0000313" key="2">
    <source>
        <dbReference type="Proteomes" id="UP000275076"/>
    </source>
</evidence>